<feature type="non-terminal residue" evidence="1">
    <location>
        <position position="374"/>
    </location>
</feature>
<comment type="caution">
    <text evidence="1">The sequence shown here is derived from an EMBL/GenBank/DDBJ whole genome shotgun (WGS) entry which is preliminary data.</text>
</comment>
<proteinExistence type="predicted"/>
<dbReference type="AlphaFoldDB" id="A0A0F8ZMN8"/>
<evidence type="ECO:0000313" key="1">
    <source>
        <dbReference type="EMBL" id="KKK67669.1"/>
    </source>
</evidence>
<evidence type="ECO:0008006" key="2">
    <source>
        <dbReference type="Google" id="ProtNLM"/>
    </source>
</evidence>
<name>A0A0F8ZMN8_9ZZZZ</name>
<accession>A0A0F8ZMN8</accession>
<organism evidence="1">
    <name type="scientific">marine sediment metagenome</name>
    <dbReference type="NCBI Taxonomy" id="412755"/>
    <lineage>
        <taxon>unclassified sequences</taxon>
        <taxon>metagenomes</taxon>
        <taxon>ecological metagenomes</taxon>
    </lineage>
</organism>
<feature type="non-terminal residue" evidence="1">
    <location>
        <position position="1"/>
    </location>
</feature>
<reference evidence="1" key="1">
    <citation type="journal article" date="2015" name="Nature">
        <title>Complex archaea that bridge the gap between prokaryotes and eukaryotes.</title>
        <authorList>
            <person name="Spang A."/>
            <person name="Saw J.H."/>
            <person name="Jorgensen S.L."/>
            <person name="Zaremba-Niedzwiedzka K."/>
            <person name="Martijn J."/>
            <person name="Lind A.E."/>
            <person name="van Eijk R."/>
            <person name="Schleper C."/>
            <person name="Guy L."/>
            <person name="Ettema T.J."/>
        </authorList>
    </citation>
    <scope>NUCLEOTIDE SEQUENCE</scope>
</reference>
<dbReference type="InterPro" id="IPR036116">
    <property type="entry name" value="FN3_sf"/>
</dbReference>
<gene>
    <name evidence="1" type="ORF">LCGC14_2951760</name>
</gene>
<dbReference type="SUPFAM" id="SSF49265">
    <property type="entry name" value="Fibronectin type III"/>
    <property type="match status" value="1"/>
</dbReference>
<dbReference type="Gene3D" id="2.60.40.10">
    <property type="entry name" value="Immunoglobulins"/>
    <property type="match status" value="2"/>
</dbReference>
<protein>
    <recommendedName>
        <fullName evidence="2">Fibronectin type-III domain-containing protein</fullName>
    </recommendedName>
</protein>
<dbReference type="EMBL" id="LAZR01059495">
    <property type="protein sequence ID" value="KKK67669.1"/>
    <property type="molecule type" value="Genomic_DNA"/>
</dbReference>
<dbReference type="InterPro" id="IPR013783">
    <property type="entry name" value="Ig-like_fold"/>
</dbReference>
<sequence>PNLPQCWFCHPNLDDKYNFIDKTTPAGTDDGKPIVSTTTASSGKKYEKTLRGLDANTKYYIRTKAHNHTNNKFSYHFNELDEYTLANPVDASATRVIDGGGTKDVISWQEPDAANPASSYRLYYSTASNKGPWTSLGAVSGSSYENPVVDPTAELYYKVAALNAEGKETSVVVKPDSAALQNLETEALSPTAIKIKLPDIDNPFDPAASLVDYAIYNETEGKYVDNNGAFTDNPVYRSFLEWGGSSGMINKGLEAKKAYTYRYSVNMFEIGGLLNQWSPRTTKYTLANKPVKTKGRADNNPTDGYFADISWAEFDPAHPATNYTLYYTTDVDASWLPWNLLGANLTATNYKHSNITEGPFTHTYKIAAVNGDGL</sequence>